<proteinExistence type="predicted"/>
<accession>A0AAV4T366</accession>
<protein>
    <submittedName>
        <fullName evidence="1">Uncharacterized protein</fullName>
    </submittedName>
</protein>
<organism evidence="1 2">
    <name type="scientific">Caerostris extrusa</name>
    <name type="common">Bark spider</name>
    <name type="synonym">Caerostris bankana</name>
    <dbReference type="NCBI Taxonomy" id="172846"/>
    <lineage>
        <taxon>Eukaryota</taxon>
        <taxon>Metazoa</taxon>
        <taxon>Ecdysozoa</taxon>
        <taxon>Arthropoda</taxon>
        <taxon>Chelicerata</taxon>
        <taxon>Arachnida</taxon>
        <taxon>Araneae</taxon>
        <taxon>Araneomorphae</taxon>
        <taxon>Entelegynae</taxon>
        <taxon>Araneoidea</taxon>
        <taxon>Araneidae</taxon>
        <taxon>Caerostris</taxon>
    </lineage>
</organism>
<gene>
    <name evidence="1" type="ORF">CEXT_33311</name>
</gene>
<evidence type="ECO:0000313" key="2">
    <source>
        <dbReference type="Proteomes" id="UP001054945"/>
    </source>
</evidence>
<reference evidence="1 2" key="1">
    <citation type="submission" date="2021-06" db="EMBL/GenBank/DDBJ databases">
        <title>Caerostris extrusa draft genome.</title>
        <authorList>
            <person name="Kono N."/>
            <person name="Arakawa K."/>
        </authorList>
    </citation>
    <scope>NUCLEOTIDE SEQUENCE [LARGE SCALE GENOMIC DNA]</scope>
</reference>
<comment type="caution">
    <text evidence="1">The sequence shown here is derived from an EMBL/GenBank/DDBJ whole genome shotgun (WGS) entry which is preliminary data.</text>
</comment>
<dbReference type="EMBL" id="BPLR01010653">
    <property type="protein sequence ID" value="GIY40740.1"/>
    <property type="molecule type" value="Genomic_DNA"/>
</dbReference>
<name>A0AAV4T366_CAEEX</name>
<keyword evidence="2" id="KW-1185">Reference proteome</keyword>
<sequence>MEDNMELYQWPNLGSWASEGKWYTKVKVDLDETQHEFHQCTNLEMMEVEDLDERQHGTPSMDKHWDDGNCGLEGMGLMKNKVVKI</sequence>
<evidence type="ECO:0000313" key="1">
    <source>
        <dbReference type="EMBL" id="GIY40740.1"/>
    </source>
</evidence>
<dbReference type="Proteomes" id="UP001054945">
    <property type="component" value="Unassembled WGS sequence"/>
</dbReference>
<dbReference type="AlphaFoldDB" id="A0AAV4T366"/>